<evidence type="ECO:0000256" key="2">
    <source>
        <dbReference type="ARBA" id="ARBA00004448"/>
    </source>
</evidence>
<evidence type="ECO:0000256" key="3">
    <source>
        <dbReference type="ARBA" id="ARBA00007012"/>
    </source>
</evidence>
<evidence type="ECO:0000256" key="15">
    <source>
        <dbReference type="ARBA" id="ARBA00023128"/>
    </source>
</evidence>
<accession>A0A3G3FXH6</accession>
<sequence>MFQFFKKTYPYNNNKLCTFLGIMMFFTNILALQTNNLKFLWLLMEINTLMLIIILISVDSSKKYSLIFFSIQSFSSLIMIWTFMTMPPLNFFIYSLTCLSLNLKLGLFPFTWLPPLFTKNMNWFSIFLFSTSNKFIPFLIIGNLPDNTNNWFFLTCLITVIISTIKSLFHYNLKIMITYSSINNYCWMIPLIFIDNLMFLYFFLFYMIFLYIVMNMMYLINPTNHLSLKIYQELSSNNYFLLFLTLGTMNLSMIPPMSSFLIKTFSMMLIIKLDSFSLLFILILFSTISIIMYFNFFAKLLIFSSFKFNFLIKQPPMKHYPLIILIFSLLSSTSLIMIILI</sequence>
<keyword evidence="16 19" id="KW-0472">Membrane</keyword>
<evidence type="ECO:0000256" key="8">
    <source>
        <dbReference type="ARBA" id="ARBA00022692"/>
    </source>
</evidence>
<evidence type="ECO:0000256" key="19">
    <source>
        <dbReference type="SAM" id="Phobius"/>
    </source>
</evidence>
<evidence type="ECO:0000256" key="12">
    <source>
        <dbReference type="ARBA" id="ARBA00022989"/>
    </source>
</evidence>
<comment type="catalytic activity">
    <reaction evidence="18">
        <text>a ubiquinone + NADH + 5 H(+)(in) = a ubiquinol + NAD(+) + 4 H(+)(out)</text>
        <dbReference type="Rhea" id="RHEA:29091"/>
        <dbReference type="Rhea" id="RHEA-COMP:9565"/>
        <dbReference type="Rhea" id="RHEA-COMP:9566"/>
        <dbReference type="ChEBI" id="CHEBI:15378"/>
        <dbReference type="ChEBI" id="CHEBI:16389"/>
        <dbReference type="ChEBI" id="CHEBI:17976"/>
        <dbReference type="ChEBI" id="CHEBI:57540"/>
        <dbReference type="ChEBI" id="CHEBI:57945"/>
        <dbReference type="EC" id="7.1.1.2"/>
    </reaction>
</comment>
<feature type="transmembrane region" description="Helical" evidence="19">
    <location>
        <begin position="151"/>
        <end position="169"/>
    </location>
</feature>
<dbReference type="GO" id="GO:0006120">
    <property type="term" value="P:mitochondrial electron transport, NADH to ubiquinone"/>
    <property type="evidence" value="ECO:0007669"/>
    <property type="project" value="TreeGrafter"/>
</dbReference>
<evidence type="ECO:0000256" key="10">
    <source>
        <dbReference type="ARBA" id="ARBA00022967"/>
    </source>
</evidence>
<comment type="similarity">
    <text evidence="3">Belongs to the complex I subunit 2 family.</text>
</comment>
<dbReference type="GO" id="GO:0008137">
    <property type="term" value="F:NADH dehydrogenase (ubiquinone) activity"/>
    <property type="evidence" value="ECO:0007669"/>
    <property type="project" value="UniProtKB-EC"/>
</dbReference>
<dbReference type="InterPro" id="IPR050175">
    <property type="entry name" value="Complex_I_Subunit_2"/>
</dbReference>
<gene>
    <name evidence="21" type="primary">ND2</name>
</gene>
<comment type="subcellular location">
    <subcellularLocation>
        <location evidence="2">Mitochondrion inner membrane</location>
        <topology evidence="2">Multi-pass membrane protein</topology>
    </subcellularLocation>
</comment>
<evidence type="ECO:0000256" key="17">
    <source>
        <dbReference type="ARBA" id="ARBA00031028"/>
    </source>
</evidence>
<evidence type="ECO:0000256" key="9">
    <source>
        <dbReference type="ARBA" id="ARBA00022792"/>
    </source>
</evidence>
<evidence type="ECO:0000256" key="13">
    <source>
        <dbReference type="ARBA" id="ARBA00023027"/>
    </source>
</evidence>
<dbReference type="RefSeq" id="YP_009539799.1">
    <property type="nucleotide sequence ID" value="NC_039949.1"/>
</dbReference>
<feature type="transmembrane region" description="Helical" evidence="19">
    <location>
        <begin position="319"/>
        <end position="340"/>
    </location>
</feature>
<feature type="transmembrane region" description="Helical" evidence="19">
    <location>
        <begin position="16"/>
        <end position="33"/>
    </location>
</feature>
<evidence type="ECO:0000256" key="1">
    <source>
        <dbReference type="ARBA" id="ARBA00003257"/>
    </source>
</evidence>
<dbReference type="PANTHER" id="PTHR46552:SF1">
    <property type="entry name" value="NADH-UBIQUINONE OXIDOREDUCTASE CHAIN 2"/>
    <property type="match status" value="1"/>
</dbReference>
<evidence type="ECO:0000259" key="20">
    <source>
        <dbReference type="Pfam" id="PF00361"/>
    </source>
</evidence>
<feature type="transmembrane region" description="Helical" evidence="19">
    <location>
        <begin position="278"/>
        <end position="298"/>
    </location>
</feature>
<proteinExistence type="inferred from homology"/>
<keyword evidence="7" id="KW-0679">Respiratory chain</keyword>
<evidence type="ECO:0000256" key="6">
    <source>
        <dbReference type="ARBA" id="ARBA00022448"/>
    </source>
</evidence>
<evidence type="ECO:0000256" key="5">
    <source>
        <dbReference type="ARBA" id="ARBA00021008"/>
    </source>
</evidence>
<keyword evidence="6" id="KW-0813">Transport</keyword>
<evidence type="ECO:0000256" key="16">
    <source>
        <dbReference type="ARBA" id="ARBA00023136"/>
    </source>
</evidence>
<keyword evidence="14" id="KW-0830">Ubiquinone</keyword>
<evidence type="ECO:0000256" key="11">
    <source>
        <dbReference type="ARBA" id="ARBA00022982"/>
    </source>
</evidence>
<keyword evidence="12 19" id="KW-1133">Transmembrane helix</keyword>
<name>A0A3G3FXH6_9HYME</name>
<feature type="transmembrane region" description="Helical" evidence="19">
    <location>
        <begin position="239"/>
        <end position="258"/>
    </location>
</feature>
<keyword evidence="8 19" id="KW-0812">Transmembrane</keyword>
<dbReference type="CTD" id="4536"/>
<dbReference type="PANTHER" id="PTHR46552">
    <property type="entry name" value="NADH-UBIQUINONE OXIDOREDUCTASE CHAIN 2"/>
    <property type="match status" value="1"/>
</dbReference>
<evidence type="ECO:0000313" key="21">
    <source>
        <dbReference type="EMBL" id="AYQ18919.1"/>
    </source>
</evidence>
<evidence type="ECO:0000256" key="18">
    <source>
        <dbReference type="ARBA" id="ARBA00049551"/>
    </source>
</evidence>
<dbReference type="EC" id="7.1.1.2" evidence="4"/>
<feature type="transmembrane region" description="Helical" evidence="19">
    <location>
        <begin position="200"/>
        <end position="219"/>
    </location>
</feature>
<dbReference type="AlphaFoldDB" id="A0A3G3FXH6"/>
<organism evidence="21">
    <name type="scientific">Orancistrocerus aterrimus</name>
    <dbReference type="NCBI Taxonomy" id="2485977"/>
    <lineage>
        <taxon>Eukaryota</taxon>
        <taxon>Metazoa</taxon>
        <taxon>Ecdysozoa</taxon>
        <taxon>Arthropoda</taxon>
        <taxon>Hexapoda</taxon>
        <taxon>Insecta</taxon>
        <taxon>Pterygota</taxon>
        <taxon>Neoptera</taxon>
        <taxon>Endopterygota</taxon>
        <taxon>Hymenoptera</taxon>
        <taxon>Apocrita</taxon>
        <taxon>Aculeata</taxon>
        <taxon>Vespoidea</taxon>
        <taxon>Vespidae</taxon>
        <taxon>Eumeninae</taxon>
        <taxon>Orancistrocerus</taxon>
    </lineage>
</organism>
<dbReference type="GeneID" id="38460481"/>
<keyword evidence="10" id="KW-1278">Translocase</keyword>
<feature type="domain" description="NADH:quinone oxidoreductase/Mrp antiporter transmembrane" evidence="20">
    <location>
        <begin position="73"/>
        <end position="286"/>
    </location>
</feature>
<feature type="transmembrane region" description="Helical" evidence="19">
    <location>
        <begin position="39"/>
        <end position="58"/>
    </location>
</feature>
<dbReference type="EMBL" id="KY941926">
    <property type="protein sequence ID" value="AYQ18919.1"/>
    <property type="molecule type" value="Genomic_DNA"/>
</dbReference>
<evidence type="ECO:0000256" key="14">
    <source>
        <dbReference type="ARBA" id="ARBA00023075"/>
    </source>
</evidence>
<keyword evidence="11" id="KW-0249">Electron transport</keyword>
<evidence type="ECO:0000256" key="4">
    <source>
        <dbReference type="ARBA" id="ARBA00012944"/>
    </source>
</evidence>
<reference evidence="21" key="1">
    <citation type="journal article" date="2018" name="Zookeys">
        <title>The complete mitochondrial genome of Orancistrocerus aterrimus aterrimus and comparative analysis in the family Vespidae (Hymenoptera, Vespidae, Eumeninae).</title>
        <authorList>
            <person name="Zhang Q."/>
            <person name="Huang P."/>
            <person name="Chen B."/>
            <person name="Li T.-J."/>
        </authorList>
    </citation>
    <scope>NUCLEOTIDE SEQUENCE</scope>
</reference>
<evidence type="ECO:0000256" key="7">
    <source>
        <dbReference type="ARBA" id="ARBA00022660"/>
    </source>
</evidence>
<keyword evidence="9" id="KW-0999">Mitochondrion inner membrane</keyword>
<protein>
    <recommendedName>
        <fullName evidence="5">NADH-ubiquinone oxidoreductase chain 2</fullName>
        <ecNumber evidence="4">7.1.1.2</ecNumber>
    </recommendedName>
    <alternativeName>
        <fullName evidence="17">NADH dehydrogenase subunit 2</fullName>
    </alternativeName>
</protein>
<dbReference type="InterPro" id="IPR001750">
    <property type="entry name" value="ND/Mrp_TM"/>
</dbReference>
<feature type="transmembrane region" description="Helical" evidence="19">
    <location>
        <begin position="124"/>
        <end position="145"/>
    </location>
</feature>
<feature type="transmembrane region" description="Helical" evidence="19">
    <location>
        <begin position="65"/>
        <end position="85"/>
    </location>
</feature>
<dbReference type="GO" id="GO:0005743">
    <property type="term" value="C:mitochondrial inner membrane"/>
    <property type="evidence" value="ECO:0007669"/>
    <property type="project" value="UniProtKB-SubCell"/>
</dbReference>
<feature type="transmembrane region" description="Helical" evidence="19">
    <location>
        <begin position="91"/>
        <end position="112"/>
    </location>
</feature>
<geneLocation type="mitochondrion" evidence="21"/>
<comment type="function">
    <text evidence="1">Core subunit of the mitochondrial membrane respiratory chain NADH dehydrogenase (Complex I) that is believed to belong to the minimal assembly required for catalysis. Complex I functions in the transfer of electrons from NADH to the respiratory chain. The immediate electron acceptor for the enzyme is believed to be ubiquinone.</text>
</comment>
<dbReference type="Pfam" id="PF00361">
    <property type="entry name" value="Proton_antipo_M"/>
    <property type="match status" value="1"/>
</dbReference>
<keyword evidence="15 21" id="KW-0496">Mitochondrion</keyword>
<keyword evidence="13" id="KW-0520">NAD</keyword>